<comment type="caution">
    <text evidence="2">The sequence shown here is derived from an EMBL/GenBank/DDBJ whole genome shotgun (WGS) entry which is preliminary data.</text>
</comment>
<feature type="domain" description="DUF7869" evidence="1">
    <location>
        <begin position="8"/>
        <end position="87"/>
    </location>
</feature>
<dbReference type="Proteomes" id="UP001159428">
    <property type="component" value="Unassembled WGS sequence"/>
</dbReference>
<name>A0AAU9XK37_9CNID</name>
<accession>A0AAU9XK37</accession>
<dbReference type="EMBL" id="CALNXJ010000045">
    <property type="protein sequence ID" value="CAH3148893.1"/>
    <property type="molecule type" value="Genomic_DNA"/>
</dbReference>
<dbReference type="InterPro" id="IPR057191">
    <property type="entry name" value="DUF7869"/>
</dbReference>
<dbReference type="PANTHER" id="PTHR33153:SF3">
    <property type="entry name" value="TRAFFICKING PROTEIN PARTICLE COMPLEX SUBUNIT 11 DOMAIN-CONTAINING PROTEIN"/>
    <property type="match status" value="1"/>
</dbReference>
<protein>
    <recommendedName>
        <fullName evidence="1">DUF7869 domain-containing protein</fullName>
    </recommendedName>
</protein>
<dbReference type="Pfam" id="PF25273">
    <property type="entry name" value="DUF7869"/>
    <property type="match status" value="2"/>
</dbReference>
<proteinExistence type="predicted"/>
<dbReference type="PANTHER" id="PTHR33153">
    <property type="entry name" value="MYND-TYPE DOMAIN-CONTAINING PROTEIN"/>
    <property type="match status" value="1"/>
</dbReference>
<evidence type="ECO:0000313" key="2">
    <source>
        <dbReference type="EMBL" id="CAH3148893.1"/>
    </source>
</evidence>
<sequence length="253" mass="29265">VTHSHQVDEGTWKLKTHLTGVLVNRKQEAHAFLDLCEYPHDSNLTINVMLETLLHIKRLVSLANGPQVAFTQSLTLMDNYWREHKNRLEELSSLFEIKAWMENSINSISGHVHQHVFKIQNNNGNSKLFYKKWSTSPVWLPDGGISLISTIPRGVPKLVKPNTLGGMSIDKLEMDLPKYAMKLKDSEMVWWREFITRQRNRHQQPDRTKKWDLDALENTICQVATAQSTSSVELSRLVSREEREVEVTITARR</sequence>
<evidence type="ECO:0000259" key="1">
    <source>
        <dbReference type="Pfam" id="PF25273"/>
    </source>
</evidence>
<organism evidence="2 3">
    <name type="scientific">Pocillopora meandrina</name>
    <dbReference type="NCBI Taxonomy" id="46732"/>
    <lineage>
        <taxon>Eukaryota</taxon>
        <taxon>Metazoa</taxon>
        <taxon>Cnidaria</taxon>
        <taxon>Anthozoa</taxon>
        <taxon>Hexacorallia</taxon>
        <taxon>Scleractinia</taxon>
        <taxon>Astrocoeniina</taxon>
        <taxon>Pocilloporidae</taxon>
        <taxon>Pocillopora</taxon>
    </lineage>
</organism>
<feature type="non-terminal residue" evidence="2">
    <location>
        <position position="1"/>
    </location>
</feature>
<keyword evidence="3" id="KW-1185">Reference proteome</keyword>
<dbReference type="AlphaFoldDB" id="A0AAU9XK37"/>
<gene>
    <name evidence="2" type="ORF">PMEA_00024177</name>
</gene>
<feature type="domain" description="DUF7869" evidence="1">
    <location>
        <begin position="89"/>
        <end position="135"/>
    </location>
</feature>
<reference evidence="2 3" key="1">
    <citation type="submission" date="2022-05" db="EMBL/GenBank/DDBJ databases">
        <authorList>
            <consortium name="Genoscope - CEA"/>
            <person name="William W."/>
        </authorList>
    </citation>
    <scope>NUCLEOTIDE SEQUENCE [LARGE SCALE GENOMIC DNA]</scope>
</reference>
<evidence type="ECO:0000313" key="3">
    <source>
        <dbReference type="Proteomes" id="UP001159428"/>
    </source>
</evidence>